<dbReference type="Proteomes" id="UP000282597">
    <property type="component" value="Chromosome"/>
</dbReference>
<protein>
    <submittedName>
        <fullName evidence="1">Rhodanese-related sulfur transferase</fullName>
    </submittedName>
</protein>
<evidence type="ECO:0000313" key="2">
    <source>
        <dbReference type="Proteomes" id="UP000282597"/>
    </source>
</evidence>
<dbReference type="PANTHER" id="PTHR43031:SF18">
    <property type="entry name" value="RHODANESE-RELATED SULFURTRANSFERASES"/>
    <property type="match status" value="1"/>
</dbReference>
<dbReference type="Gene3D" id="3.40.250.10">
    <property type="entry name" value="Rhodanese-like domain"/>
    <property type="match status" value="1"/>
</dbReference>
<dbReference type="EMBL" id="AP018150">
    <property type="protein sequence ID" value="BBE10300.1"/>
    <property type="molecule type" value="Genomic_DNA"/>
</dbReference>
<dbReference type="SUPFAM" id="SSF52821">
    <property type="entry name" value="Rhodanese/Cell cycle control phosphatase"/>
    <property type="match status" value="1"/>
</dbReference>
<dbReference type="Pfam" id="PF00581">
    <property type="entry name" value="Rhodanese"/>
    <property type="match status" value="1"/>
</dbReference>
<dbReference type="InterPro" id="IPR001763">
    <property type="entry name" value="Rhodanese-like_dom"/>
</dbReference>
<proteinExistence type="predicted"/>
<keyword evidence="2" id="KW-1185">Reference proteome</keyword>
<organism evidence="1 2">
    <name type="scientific">Mycoavidus cysteinexigens</name>
    <dbReference type="NCBI Taxonomy" id="1553431"/>
    <lineage>
        <taxon>Bacteria</taxon>
        <taxon>Pseudomonadati</taxon>
        <taxon>Pseudomonadota</taxon>
        <taxon>Betaproteobacteria</taxon>
        <taxon>Burkholderiales</taxon>
        <taxon>Burkholderiaceae</taxon>
        <taxon>Mycoavidus</taxon>
    </lineage>
</organism>
<dbReference type="KEGG" id="mcys:MCB1EB_2139"/>
<reference evidence="1 2" key="1">
    <citation type="journal article" date="2018" name="Microbes Environ.">
        <title>Comparative Genomic Insights into Endofungal Lifestyles of Two Bacterial Endosymbionts, Mycoavidus cysteinexigens and Burkholderia rhizoxinica.</title>
        <authorList>
            <person name="Sharmin D."/>
            <person name="Guo Y."/>
            <person name="Nishizawa T."/>
            <person name="Ohshima S."/>
            <person name="Sato Y."/>
            <person name="Takashima Y."/>
            <person name="Narisawa K."/>
            <person name="Ohta H."/>
        </authorList>
    </citation>
    <scope>NUCLEOTIDE SEQUENCE [LARGE SCALE GENOMIC DNA]</scope>
    <source>
        <strain evidence="1 2">B1-EB</strain>
    </source>
</reference>
<dbReference type="InterPro" id="IPR050229">
    <property type="entry name" value="GlpE_sulfurtransferase"/>
</dbReference>
<keyword evidence="1" id="KW-0808">Transferase</keyword>
<dbReference type="CDD" id="cd00158">
    <property type="entry name" value="RHOD"/>
    <property type="match status" value="1"/>
</dbReference>
<dbReference type="SMART" id="SM00450">
    <property type="entry name" value="RHOD"/>
    <property type="match status" value="1"/>
</dbReference>
<dbReference type="GO" id="GO:0016740">
    <property type="term" value="F:transferase activity"/>
    <property type="evidence" value="ECO:0007669"/>
    <property type="project" value="UniProtKB-KW"/>
</dbReference>
<dbReference type="PANTHER" id="PTHR43031">
    <property type="entry name" value="FAD-DEPENDENT OXIDOREDUCTASE"/>
    <property type="match status" value="1"/>
</dbReference>
<sequence length="107" mass="11819">MRRGRDLSAQQATQLINHRNAAVIDLRSADEYGRGHLPQARHLAFDALPAKVMQVAKNKAHPVLLICQTGRRAHKAQVILRQAGYTDVFVLQGGLTAWQQAGMPVTQ</sequence>
<accession>A0A2Z6EXX0</accession>
<dbReference type="PROSITE" id="PS50206">
    <property type="entry name" value="RHODANESE_3"/>
    <property type="match status" value="1"/>
</dbReference>
<gene>
    <name evidence="1" type="ORF">MCB1EB_2139</name>
</gene>
<dbReference type="AlphaFoldDB" id="A0A2Z6EXX0"/>
<evidence type="ECO:0000313" key="1">
    <source>
        <dbReference type="EMBL" id="BBE10300.1"/>
    </source>
</evidence>
<name>A0A2Z6EXX0_9BURK</name>
<dbReference type="InterPro" id="IPR036873">
    <property type="entry name" value="Rhodanese-like_dom_sf"/>
</dbReference>